<organism evidence="2 3">
    <name type="scientific">Brassica napus</name>
    <name type="common">Rape</name>
    <dbReference type="NCBI Taxonomy" id="3708"/>
    <lineage>
        <taxon>Eukaryota</taxon>
        <taxon>Viridiplantae</taxon>
        <taxon>Streptophyta</taxon>
        <taxon>Embryophyta</taxon>
        <taxon>Tracheophyta</taxon>
        <taxon>Spermatophyta</taxon>
        <taxon>Magnoliopsida</taxon>
        <taxon>eudicotyledons</taxon>
        <taxon>Gunneridae</taxon>
        <taxon>Pentapetalae</taxon>
        <taxon>rosids</taxon>
        <taxon>malvids</taxon>
        <taxon>Brassicales</taxon>
        <taxon>Brassicaceae</taxon>
        <taxon>Brassiceae</taxon>
        <taxon>Brassica</taxon>
    </lineage>
</organism>
<comment type="caution">
    <text evidence="2">The sequence shown here is derived from an EMBL/GenBank/DDBJ whole genome shotgun (WGS) entry which is preliminary data.</text>
</comment>
<keyword evidence="1" id="KW-0732">Signal</keyword>
<protein>
    <submittedName>
        <fullName evidence="2">Uncharacterized protein</fullName>
    </submittedName>
</protein>
<name>A0ABQ7Y355_BRANA</name>
<dbReference type="EMBL" id="JAGKQM010000018">
    <property type="protein sequence ID" value="KAH0862032.1"/>
    <property type="molecule type" value="Genomic_DNA"/>
</dbReference>
<proteinExistence type="predicted"/>
<sequence>MGYCFAIKLCLCIFFALSIVSTARIGFSFSGNERDGGERKIIDDGEHQ</sequence>
<dbReference type="Proteomes" id="UP000824890">
    <property type="component" value="Unassembled WGS sequence"/>
</dbReference>
<feature type="signal peptide" evidence="1">
    <location>
        <begin position="1"/>
        <end position="22"/>
    </location>
</feature>
<keyword evidence="3" id="KW-1185">Reference proteome</keyword>
<evidence type="ECO:0000256" key="1">
    <source>
        <dbReference type="SAM" id="SignalP"/>
    </source>
</evidence>
<gene>
    <name evidence="2" type="ORF">HID58_079243</name>
</gene>
<evidence type="ECO:0000313" key="2">
    <source>
        <dbReference type="EMBL" id="KAH0862032.1"/>
    </source>
</evidence>
<evidence type="ECO:0000313" key="3">
    <source>
        <dbReference type="Proteomes" id="UP000824890"/>
    </source>
</evidence>
<feature type="chain" id="PRO_5047205500" evidence="1">
    <location>
        <begin position="23"/>
        <end position="48"/>
    </location>
</feature>
<accession>A0ABQ7Y355</accession>
<reference evidence="2 3" key="1">
    <citation type="submission" date="2021-05" db="EMBL/GenBank/DDBJ databases">
        <title>Genome Assembly of Synthetic Allotetraploid Brassica napus Reveals Homoeologous Exchanges between Subgenomes.</title>
        <authorList>
            <person name="Davis J.T."/>
        </authorList>
    </citation>
    <scope>NUCLEOTIDE SEQUENCE [LARGE SCALE GENOMIC DNA]</scope>
    <source>
        <strain evidence="3">cv. Da-Ae</strain>
        <tissue evidence="2">Seedling</tissue>
    </source>
</reference>